<keyword evidence="4" id="KW-0243">Dynein</keyword>
<dbReference type="Proteomes" id="UP000046393">
    <property type="component" value="Unplaced"/>
</dbReference>
<evidence type="ECO:0000256" key="5">
    <source>
        <dbReference type="SAM" id="Coils"/>
    </source>
</evidence>
<dbReference type="Pfam" id="PF04912">
    <property type="entry name" value="Dynamitin"/>
    <property type="match status" value="2"/>
</dbReference>
<dbReference type="WBParaSite" id="SMUV_0000362701-mRNA-1">
    <property type="protein sequence ID" value="SMUV_0000362701-mRNA-1"/>
    <property type="gene ID" value="SMUV_0000362701"/>
</dbReference>
<dbReference type="STRING" id="451379.A0A0N5AGZ7"/>
<evidence type="ECO:0000256" key="1">
    <source>
        <dbReference type="ARBA" id="ARBA00004496"/>
    </source>
</evidence>
<organism evidence="6 7">
    <name type="scientific">Syphacia muris</name>
    <dbReference type="NCBI Taxonomy" id="451379"/>
    <lineage>
        <taxon>Eukaryota</taxon>
        <taxon>Metazoa</taxon>
        <taxon>Ecdysozoa</taxon>
        <taxon>Nematoda</taxon>
        <taxon>Chromadorea</taxon>
        <taxon>Rhabditida</taxon>
        <taxon>Spirurina</taxon>
        <taxon>Oxyuridomorpha</taxon>
        <taxon>Oxyuroidea</taxon>
        <taxon>Oxyuridae</taxon>
        <taxon>Syphacia</taxon>
    </lineage>
</organism>
<sequence length="307" mass="35559">MSIQKEDVYETEDLPEVDQPIAQEETYESEDVEKIHIDVDNALKRFQGRLLNADNVDFSDSIARRRRAGYGSGAYVLEVVGNECGEPENIEQKFNRLNYELNDLLEAIQKEDEEKKKETQTAKKVAVDESRYLKLEERLRRIETFVGTDAADDFSHTDTRVPFGEVIEELRLRVRALNPANADVICGRLNKLLAKMQEVNERRKEKIDSEFEKKVDSLYNLILKWDEICTNLPSVVQRICDLHKLHEQAQLFNKNLSELIGVRSQLLKLMDSERVTVVDFKQQMADAISRISMNIEKLQNRLQKLSA</sequence>
<evidence type="ECO:0000256" key="2">
    <source>
        <dbReference type="ARBA" id="ARBA00006176"/>
    </source>
</evidence>
<evidence type="ECO:0000256" key="3">
    <source>
        <dbReference type="ARBA" id="ARBA00022490"/>
    </source>
</evidence>
<dbReference type="InterPro" id="IPR028133">
    <property type="entry name" value="Dynamitin"/>
</dbReference>
<reference evidence="7" key="1">
    <citation type="submission" date="2016-04" db="UniProtKB">
        <authorList>
            <consortium name="WormBaseParasite"/>
        </authorList>
    </citation>
    <scope>IDENTIFICATION</scope>
</reference>
<dbReference type="GO" id="GO:0030286">
    <property type="term" value="C:dynein complex"/>
    <property type="evidence" value="ECO:0007669"/>
    <property type="project" value="UniProtKB-KW"/>
</dbReference>
<dbReference type="PANTHER" id="PTHR15346">
    <property type="entry name" value="DYNACTIN SUBUNIT"/>
    <property type="match status" value="1"/>
</dbReference>
<comment type="subcellular location">
    <subcellularLocation>
        <location evidence="1">Cytoplasm</location>
    </subcellularLocation>
</comment>
<proteinExistence type="inferred from homology"/>
<keyword evidence="5" id="KW-0175">Coiled coil</keyword>
<accession>A0A0N5AGZ7</accession>
<evidence type="ECO:0000313" key="7">
    <source>
        <dbReference type="WBParaSite" id="SMUV_0000362701-mRNA-1"/>
    </source>
</evidence>
<keyword evidence="6" id="KW-1185">Reference proteome</keyword>
<evidence type="ECO:0000256" key="4">
    <source>
        <dbReference type="ARBA" id="ARBA00023017"/>
    </source>
</evidence>
<evidence type="ECO:0000313" key="6">
    <source>
        <dbReference type="Proteomes" id="UP000046393"/>
    </source>
</evidence>
<dbReference type="GO" id="GO:0005737">
    <property type="term" value="C:cytoplasm"/>
    <property type="evidence" value="ECO:0007669"/>
    <property type="project" value="UniProtKB-SubCell"/>
</dbReference>
<comment type="similarity">
    <text evidence="2">Belongs to the dynactin subunit 2 family.</text>
</comment>
<dbReference type="GO" id="GO:0005869">
    <property type="term" value="C:dynactin complex"/>
    <property type="evidence" value="ECO:0007669"/>
    <property type="project" value="InterPro"/>
</dbReference>
<name>A0A0N5AGZ7_9BILA</name>
<dbReference type="AlphaFoldDB" id="A0A0N5AGZ7"/>
<protein>
    <submittedName>
        <fullName evidence="7">Dynactin subunit 2</fullName>
    </submittedName>
</protein>
<dbReference type="GO" id="GO:0007017">
    <property type="term" value="P:microtubule-based process"/>
    <property type="evidence" value="ECO:0007669"/>
    <property type="project" value="InterPro"/>
</dbReference>
<feature type="coiled-coil region" evidence="5">
    <location>
        <begin position="94"/>
        <end position="121"/>
    </location>
</feature>
<keyword evidence="3" id="KW-0963">Cytoplasm</keyword>